<keyword evidence="2" id="KW-1185">Reference proteome</keyword>
<dbReference type="Proteomes" id="UP000799755">
    <property type="component" value="Unassembled WGS sequence"/>
</dbReference>
<sequence>MDVAVKINPIPSDFGGNILKLAVAIKNSRRFADPRRIFRELSSMNLKGPTEQILEKAYIDYCDTALDDFCAIFWPCTFTNRRGRCVNVKDRHKKGHQNEKGQIIGTGEYQSNFTWDNFADDWESFLLQNLSSFKNTAQQKIAHNPTTSELVATTSLHHTNINAFYGRLGGAQKFVSHSTCFCCLREMAEHPLPCGHVLCTPCVKGFGQRHEGTSGLYFMAACPLHEGDTLFPTPWEVHFKPPLAGVRVLSLDGGGMRGIVILEVLLRIEKELGQKIPIMDFFDLIVGTRTYAVWHVLTPLLTAHDSTGGILALALGVKRWDVRDSIQRFKKLVDKAFTPKFVGGLKLGKSKYRTKPLEDALKETFKDEAIFGGTRDVASGARKVAVTASCETGEQAVIFANYNRATDDQASYRLDRPDDPSSGLKLWEAARATSAAPTFFKPFVNQRTKEGFIDGAVFHNNPVVIAKYESRLIWPDVEEQHPDIFLSIGTGHNGEDTEGFIDPCHLDQRRQKTRNVLLSRRSEPRPRGIPAFWAFPEVNSWINVLFKRVDNLLDSEATWKNFRKEITASSSHIQAQRYIRVNPRVGFRTPKMDDKNQIDQLHASVSEDMNKARMRTKIISISHRLVASCFYFEKAGPLREVDDNFVIPGTIRCRFARGSDNLRNLGVYIMRHQRHPFQPYFKVQEARHGERTQYIYLIREIIRMMTETASFDVGSIVIPVSQQTALVAIDLHLIDEKKSSGIPISGFPRSLAEGEPLKRPKLTPMAQKRESLRRRRSVLLRRPDDNPDLSRNVSGSGSSSSSDPSAFAETPNDVNNWVRRRLRATRAPPKPVLPLDNQEVFELYGSPPAQGPADQDEDDEALTRALARSEREGFAGLRTMDPGQDEDDEMQRIILLSLLEK</sequence>
<comment type="caution">
    <text evidence="1">The sequence shown here is derived from an EMBL/GenBank/DDBJ whole genome shotgun (WGS) entry which is preliminary data.</text>
</comment>
<organism evidence="1 2">
    <name type="scientific">Lindgomyces ingoldianus</name>
    <dbReference type="NCBI Taxonomy" id="673940"/>
    <lineage>
        <taxon>Eukaryota</taxon>
        <taxon>Fungi</taxon>
        <taxon>Dikarya</taxon>
        <taxon>Ascomycota</taxon>
        <taxon>Pezizomycotina</taxon>
        <taxon>Dothideomycetes</taxon>
        <taxon>Pleosporomycetidae</taxon>
        <taxon>Pleosporales</taxon>
        <taxon>Lindgomycetaceae</taxon>
        <taxon>Lindgomyces</taxon>
    </lineage>
</organism>
<dbReference type="EMBL" id="MU003585">
    <property type="protein sequence ID" value="KAF2462522.1"/>
    <property type="molecule type" value="Genomic_DNA"/>
</dbReference>
<proteinExistence type="predicted"/>
<protein>
    <submittedName>
        <fullName evidence="1">FabD/lysophospholipase-like protein</fullName>
    </submittedName>
</protein>
<evidence type="ECO:0000313" key="1">
    <source>
        <dbReference type="EMBL" id="KAF2462522.1"/>
    </source>
</evidence>
<evidence type="ECO:0000313" key="2">
    <source>
        <dbReference type="Proteomes" id="UP000799755"/>
    </source>
</evidence>
<reference evidence="1" key="1">
    <citation type="journal article" date="2020" name="Stud. Mycol.">
        <title>101 Dothideomycetes genomes: a test case for predicting lifestyles and emergence of pathogens.</title>
        <authorList>
            <person name="Haridas S."/>
            <person name="Albert R."/>
            <person name="Binder M."/>
            <person name="Bloem J."/>
            <person name="Labutti K."/>
            <person name="Salamov A."/>
            <person name="Andreopoulos B."/>
            <person name="Baker S."/>
            <person name="Barry K."/>
            <person name="Bills G."/>
            <person name="Bluhm B."/>
            <person name="Cannon C."/>
            <person name="Castanera R."/>
            <person name="Culley D."/>
            <person name="Daum C."/>
            <person name="Ezra D."/>
            <person name="Gonzalez J."/>
            <person name="Henrissat B."/>
            <person name="Kuo A."/>
            <person name="Liang C."/>
            <person name="Lipzen A."/>
            <person name="Lutzoni F."/>
            <person name="Magnuson J."/>
            <person name="Mondo S."/>
            <person name="Nolan M."/>
            <person name="Ohm R."/>
            <person name="Pangilinan J."/>
            <person name="Park H.-J."/>
            <person name="Ramirez L."/>
            <person name="Alfaro M."/>
            <person name="Sun H."/>
            <person name="Tritt A."/>
            <person name="Yoshinaga Y."/>
            <person name="Zwiers L.-H."/>
            <person name="Turgeon B."/>
            <person name="Goodwin S."/>
            <person name="Spatafora J."/>
            <person name="Crous P."/>
            <person name="Grigoriev I."/>
        </authorList>
    </citation>
    <scope>NUCLEOTIDE SEQUENCE</scope>
    <source>
        <strain evidence="1">ATCC 200398</strain>
    </source>
</reference>
<accession>A0ACB6Q806</accession>
<name>A0ACB6Q806_9PLEO</name>
<gene>
    <name evidence="1" type="ORF">BDR25DRAFT_387907</name>
</gene>